<reference evidence="16" key="1">
    <citation type="submission" date="2012-11" db="EMBL/GenBank/DDBJ databases">
        <title>Dependencies among metagenomic species, viruses, plasmids and units of genetic variation.</title>
        <authorList>
            <person name="Nielsen H.B."/>
            <person name="Almeida M."/>
            <person name="Juncker A.S."/>
            <person name="Rasmussen S."/>
            <person name="Li J."/>
            <person name="Sunagawa S."/>
            <person name="Plichta D."/>
            <person name="Gautier L."/>
            <person name="Le Chatelier E."/>
            <person name="Peletier E."/>
            <person name="Bonde I."/>
            <person name="Nielsen T."/>
            <person name="Manichanh C."/>
            <person name="Arumugam M."/>
            <person name="Batto J."/>
            <person name="Santos M.B.Q.D."/>
            <person name="Blom N."/>
            <person name="Borruel N."/>
            <person name="Burgdorf K.S."/>
            <person name="Boumezbeur F."/>
            <person name="Casellas F."/>
            <person name="Dore J."/>
            <person name="Guarner F."/>
            <person name="Hansen T."/>
            <person name="Hildebrand F."/>
            <person name="Kaas R.S."/>
            <person name="Kennedy S."/>
            <person name="Kristiansen K."/>
            <person name="Kultima J.R."/>
            <person name="Leonard P."/>
            <person name="Levenez F."/>
            <person name="Lund O."/>
            <person name="Moumen B."/>
            <person name="Le Paslier D."/>
            <person name="Pons N."/>
            <person name="Pedersen O."/>
            <person name="Prifti E."/>
            <person name="Qin J."/>
            <person name="Raes J."/>
            <person name="Tap J."/>
            <person name="Tims S."/>
            <person name="Ussery D.W."/>
            <person name="Yamada T."/>
            <person name="MetaHit consortium"/>
            <person name="Renault P."/>
            <person name="Sicheritz-Ponten T."/>
            <person name="Bork P."/>
            <person name="Wang J."/>
            <person name="Brunak S."/>
            <person name="Ehrlich S.D."/>
        </authorList>
    </citation>
    <scope>NUCLEOTIDE SEQUENCE [LARGE SCALE GENOMIC DNA]</scope>
</reference>
<dbReference type="GO" id="GO:0061710">
    <property type="term" value="F:L-threonylcarbamoyladenylate synthase"/>
    <property type="evidence" value="ECO:0007669"/>
    <property type="project" value="UniProtKB-EC"/>
</dbReference>
<keyword evidence="8 13" id="KW-0548">Nucleotidyltransferase</keyword>
<gene>
    <name evidence="16" type="ORF">BN788_01577</name>
</gene>
<evidence type="ECO:0000256" key="4">
    <source>
        <dbReference type="ARBA" id="ARBA00015492"/>
    </source>
</evidence>
<dbReference type="Pfam" id="PF01300">
    <property type="entry name" value="Sua5_yciO_yrdC"/>
    <property type="match status" value="1"/>
</dbReference>
<keyword evidence="10 13" id="KW-0067">ATP-binding</keyword>
<evidence type="ECO:0000256" key="12">
    <source>
        <dbReference type="ARBA" id="ARBA00048366"/>
    </source>
</evidence>
<dbReference type="NCBIfam" id="TIGR00057">
    <property type="entry name" value="L-threonylcarbamoyladenylate synthase"/>
    <property type="match status" value="1"/>
</dbReference>
<name>R6RAG2_9FIRM</name>
<evidence type="ECO:0000256" key="1">
    <source>
        <dbReference type="ARBA" id="ARBA00004496"/>
    </source>
</evidence>
<dbReference type="InterPro" id="IPR006070">
    <property type="entry name" value="Sua5-like_dom"/>
</dbReference>
<evidence type="ECO:0000256" key="7">
    <source>
        <dbReference type="ARBA" id="ARBA00022694"/>
    </source>
</evidence>
<protein>
    <recommendedName>
        <fullName evidence="4 13">Threonylcarbamoyl-AMP synthase</fullName>
        <shortName evidence="13">TC-AMP synthase</shortName>
        <ecNumber evidence="3 13">2.7.7.87</ecNumber>
    </recommendedName>
    <alternativeName>
        <fullName evidence="11 13">L-threonylcarbamoyladenylate synthase</fullName>
    </alternativeName>
</protein>
<feature type="binding site" evidence="14">
    <location>
        <position position="84"/>
    </location>
    <ligand>
        <name>ATP</name>
        <dbReference type="ChEBI" id="CHEBI:30616"/>
    </ligand>
</feature>
<dbReference type="FunFam" id="3.90.870.10:FF:000009">
    <property type="entry name" value="Threonylcarbamoyl-AMP synthase, putative"/>
    <property type="match status" value="1"/>
</dbReference>
<dbReference type="InterPro" id="IPR010923">
    <property type="entry name" value="T(6)A37_SUA5"/>
</dbReference>
<feature type="binding site" evidence="14">
    <location>
        <position position="143"/>
    </location>
    <ligand>
        <name>L-threonine</name>
        <dbReference type="ChEBI" id="CHEBI:57926"/>
    </ligand>
</feature>
<evidence type="ECO:0000256" key="14">
    <source>
        <dbReference type="PIRSR" id="PIRSR004930-1"/>
    </source>
</evidence>
<dbReference type="InterPro" id="IPR050156">
    <property type="entry name" value="TC-AMP_synthase_SUA5"/>
</dbReference>
<keyword evidence="6 13" id="KW-0808">Transferase</keyword>
<dbReference type="InterPro" id="IPR017945">
    <property type="entry name" value="DHBP_synth_RibB-like_a/b_dom"/>
</dbReference>
<feature type="binding site" evidence="14">
    <location>
        <position position="57"/>
    </location>
    <ligand>
        <name>L-threonine</name>
        <dbReference type="ChEBI" id="CHEBI:57926"/>
    </ligand>
</feature>
<dbReference type="SUPFAM" id="SSF55821">
    <property type="entry name" value="YrdC/RibB"/>
    <property type="match status" value="1"/>
</dbReference>
<feature type="binding site" evidence="14">
    <location>
        <position position="260"/>
    </location>
    <ligand>
        <name>ATP</name>
        <dbReference type="ChEBI" id="CHEBI:30616"/>
    </ligand>
</feature>
<dbReference type="GO" id="GO:0003725">
    <property type="term" value="F:double-stranded RNA binding"/>
    <property type="evidence" value="ECO:0007669"/>
    <property type="project" value="UniProtKB-UniRule"/>
</dbReference>
<dbReference type="GO" id="GO:0008033">
    <property type="term" value="P:tRNA processing"/>
    <property type="evidence" value="ECO:0007669"/>
    <property type="project" value="UniProtKB-KW"/>
</dbReference>
<evidence type="ECO:0000256" key="6">
    <source>
        <dbReference type="ARBA" id="ARBA00022679"/>
    </source>
</evidence>
<evidence type="ECO:0000256" key="2">
    <source>
        <dbReference type="ARBA" id="ARBA00007663"/>
    </source>
</evidence>
<dbReference type="InterPro" id="IPR005145">
    <property type="entry name" value="Sua5_C"/>
</dbReference>
<evidence type="ECO:0000256" key="3">
    <source>
        <dbReference type="ARBA" id="ARBA00012584"/>
    </source>
</evidence>
<dbReference type="GO" id="GO:0006450">
    <property type="term" value="P:regulation of translational fidelity"/>
    <property type="evidence" value="ECO:0007669"/>
    <property type="project" value="TreeGrafter"/>
</dbReference>
<keyword evidence="9 13" id="KW-0547">Nucleotide-binding</keyword>
<evidence type="ECO:0000256" key="9">
    <source>
        <dbReference type="ARBA" id="ARBA00022741"/>
    </source>
</evidence>
<dbReference type="Pfam" id="PF03481">
    <property type="entry name" value="Sua5_C"/>
    <property type="match status" value="1"/>
</dbReference>
<evidence type="ECO:0000256" key="10">
    <source>
        <dbReference type="ARBA" id="ARBA00022840"/>
    </source>
</evidence>
<comment type="subcellular location">
    <subcellularLocation>
        <location evidence="1 13">Cytoplasm</location>
    </subcellularLocation>
</comment>
<feature type="binding site" evidence="14">
    <location>
        <position position="89"/>
    </location>
    <ligand>
        <name>L-threonine</name>
        <dbReference type="ChEBI" id="CHEBI:57926"/>
    </ligand>
</feature>
<evidence type="ECO:0000256" key="8">
    <source>
        <dbReference type="ARBA" id="ARBA00022695"/>
    </source>
</evidence>
<dbReference type="GO" id="GO:0000049">
    <property type="term" value="F:tRNA binding"/>
    <property type="evidence" value="ECO:0007669"/>
    <property type="project" value="TreeGrafter"/>
</dbReference>
<evidence type="ECO:0000256" key="5">
    <source>
        <dbReference type="ARBA" id="ARBA00022490"/>
    </source>
</evidence>
<dbReference type="EMBL" id="CBFJ010000069">
    <property type="protein sequence ID" value="CDC44860.1"/>
    <property type="molecule type" value="Genomic_DNA"/>
</dbReference>
<dbReference type="GO" id="GO:0005524">
    <property type="term" value="F:ATP binding"/>
    <property type="evidence" value="ECO:0007669"/>
    <property type="project" value="UniProtKB-UniRule"/>
</dbReference>
<feature type="binding site" evidence="14">
    <location>
        <position position="173"/>
    </location>
    <ligand>
        <name>ATP</name>
        <dbReference type="ChEBI" id="CHEBI:30616"/>
    </ligand>
</feature>
<comment type="similarity">
    <text evidence="2 13">Belongs to the SUA5 family.</text>
</comment>
<feature type="binding site" evidence="14">
    <location>
        <position position="219"/>
    </location>
    <ligand>
        <name>ATP</name>
        <dbReference type="ChEBI" id="CHEBI:30616"/>
    </ligand>
</feature>
<organism evidence="16 17">
    <name type="scientific">[Eubacterium] siraeum CAG:80</name>
    <dbReference type="NCBI Taxonomy" id="1263080"/>
    <lineage>
        <taxon>Bacteria</taxon>
        <taxon>Bacillati</taxon>
        <taxon>Bacillota</taxon>
        <taxon>Clostridia</taxon>
        <taxon>Eubacteriales</taxon>
        <taxon>Oscillospiraceae</taxon>
        <taxon>Oscillospiraceae incertae sedis</taxon>
    </lineage>
</organism>
<dbReference type="Gene3D" id="3.90.870.10">
    <property type="entry name" value="DHBP synthase"/>
    <property type="match status" value="1"/>
</dbReference>
<evidence type="ECO:0000256" key="11">
    <source>
        <dbReference type="ARBA" id="ARBA00029774"/>
    </source>
</evidence>
<proteinExistence type="inferred from homology"/>
<feature type="binding site" evidence="14">
    <location>
        <position position="139"/>
    </location>
    <ligand>
        <name>ATP</name>
        <dbReference type="ChEBI" id="CHEBI:30616"/>
    </ligand>
</feature>
<keyword evidence="5 13" id="KW-0963">Cytoplasm</keyword>
<evidence type="ECO:0000256" key="13">
    <source>
        <dbReference type="PIRNR" id="PIRNR004930"/>
    </source>
</evidence>
<accession>R6RAG2</accession>
<comment type="caution">
    <text evidence="16">The sequence shown here is derived from an EMBL/GenBank/DDBJ whole genome shotgun (WGS) entry which is preliminary data.</text>
</comment>
<comment type="catalytic activity">
    <reaction evidence="12 13">
        <text>L-threonine + hydrogencarbonate + ATP = L-threonylcarbamoyladenylate + diphosphate + H2O</text>
        <dbReference type="Rhea" id="RHEA:36407"/>
        <dbReference type="ChEBI" id="CHEBI:15377"/>
        <dbReference type="ChEBI" id="CHEBI:17544"/>
        <dbReference type="ChEBI" id="CHEBI:30616"/>
        <dbReference type="ChEBI" id="CHEBI:33019"/>
        <dbReference type="ChEBI" id="CHEBI:57926"/>
        <dbReference type="ChEBI" id="CHEBI:73682"/>
        <dbReference type="EC" id="2.7.7.87"/>
    </reaction>
</comment>
<feature type="binding site" evidence="14">
    <location>
        <position position="165"/>
    </location>
    <ligand>
        <name>ATP</name>
        <dbReference type="ChEBI" id="CHEBI:30616"/>
    </ligand>
</feature>
<dbReference type="Proteomes" id="UP000018142">
    <property type="component" value="Unassembled WGS sequence"/>
</dbReference>
<dbReference type="Gene3D" id="3.40.50.11030">
    <property type="entry name" value="Threonylcarbamoyl-AMP synthase, C-terminal domain"/>
    <property type="match status" value="1"/>
</dbReference>
<dbReference type="AlphaFoldDB" id="R6RAG2"/>
<evidence type="ECO:0000259" key="15">
    <source>
        <dbReference type="PROSITE" id="PS51163"/>
    </source>
</evidence>
<feature type="binding site" evidence="14">
    <location>
        <position position="203"/>
    </location>
    <ligand>
        <name>L-threonine</name>
        <dbReference type="ChEBI" id="CHEBI:57926"/>
    </ligand>
</feature>
<dbReference type="EC" id="2.7.7.87" evidence="3 13"/>
<comment type="function">
    <text evidence="13">Required for the formation of a threonylcarbamoyl group on adenosine at position 37 (t(6)A37) in tRNAs that read codons beginning with adenine.</text>
</comment>
<evidence type="ECO:0000313" key="16">
    <source>
        <dbReference type="EMBL" id="CDC44860.1"/>
    </source>
</evidence>
<keyword evidence="7 13" id="KW-0819">tRNA processing</keyword>
<dbReference type="PANTHER" id="PTHR17490:SF16">
    <property type="entry name" value="THREONYLCARBAMOYL-AMP SYNTHASE"/>
    <property type="match status" value="1"/>
</dbReference>
<dbReference type="PIRSF" id="PIRSF004930">
    <property type="entry name" value="Tln_factor_SUA5"/>
    <property type="match status" value="1"/>
</dbReference>
<dbReference type="PANTHER" id="PTHR17490">
    <property type="entry name" value="SUA5"/>
    <property type="match status" value="1"/>
</dbReference>
<feature type="binding site" evidence="14">
    <location>
        <position position="163"/>
    </location>
    <ligand>
        <name>L-threonine</name>
        <dbReference type="ChEBI" id="CHEBI:57926"/>
    </ligand>
</feature>
<dbReference type="InterPro" id="IPR038385">
    <property type="entry name" value="Sua5/YwlC_C"/>
</dbReference>
<feature type="binding site" evidence="14">
    <location>
        <position position="80"/>
    </location>
    <ligand>
        <name>ATP</name>
        <dbReference type="ChEBI" id="CHEBI:30616"/>
    </ligand>
</feature>
<sequence length="362" mass="39339">MHLRLPTEPQSWRQAATINRDKVTFLKTEIKKPSYEVLCEAAELIKKGEVVAIPTETVYGLAADAYNPDACAKIFKAKGRPQDNPLIIHICDLDMLKNSVKEIPPLALTLAEHFWSGSLTMIFPKKDIVPDTTSGGLDTVAVRMPDNEDTLNLIKMCGVPLAAPSANLSGSPSPTTAQHVYADMNGRIPLIIDGGECKNGVESTVICFTDGGTGIKVLRPGVITAEMLSRFAKTETDKNVFAKPDENEKVISPGVKYKHYSPRADITIIETDSDEKLAEFLNSKNDGGTYGVIFGGEKGIEVPTISYGSTAQEQAHNLFAVLRKTDELGAKRAYVRCPEKTGVGTAVYNRLLRAAAFKTIIL</sequence>
<dbReference type="GO" id="GO:0005737">
    <property type="term" value="C:cytoplasm"/>
    <property type="evidence" value="ECO:0007669"/>
    <property type="project" value="UniProtKB-SubCell"/>
</dbReference>
<evidence type="ECO:0000313" key="17">
    <source>
        <dbReference type="Proteomes" id="UP000018142"/>
    </source>
</evidence>
<feature type="domain" description="YrdC-like" evidence="15">
    <location>
        <begin position="35"/>
        <end position="223"/>
    </location>
</feature>
<dbReference type="PROSITE" id="PS51163">
    <property type="entry name" value="YRDC"/>
    <property type="match status" value="1"/>
</dbReference>